<sequence>MASTGNTNNARVRPHAPPIPEVDEDPVRDEGNEMASPRRIGTPAWDDGAEHWADQTANETLYPELNPKSSEGPVSPRSIPTSTAPIVTNADRRRRDFEIKGLRPPPPPSPPRVRTGSRAAAHSGIAPARPQRPVASRDPGLPGRHIERVSIIHNPVEHAEPSSDDTDSSDAVEITNVVDLPPRPVELEDDDHASGGKADDEDDDASDDVNDGGSQGDSDDIEMVEGESVADESDEQHQDKGEQRHKPPEPEQAQQDEEMIDRNAEEGGAEIQNEQAQPTQGRKRKLDEAPEPPGTKIPASKRTKSNAVGVPEGPTFTREEEDNLGRASTLFTSVLGSVFRRNARMGAREGIMEARAATGPSPTRTRRPTTTAGPSNQQINNGVVESSARTEQDEVREPTPRPDKNHKNCRAGAAGGCGKPYTSKNPAVSCSIRSCRNRKYCTECKDIRGKGYFVQGTDLWFCTEKCYQNDPAIEQAKAKKKDDEDARRKREENEEAERQAAAIAKSVGGSHSIAKAIKKKREKEREKQEALEALEASQKNQEEATPETEDLEQEDDEKAKAAAARLEAKPTDPIADRCAKCKKKWGRNVVHAECQFDGCGGHSLCETCKGKVNARTKFAGGWTLDKPYVWFCSDVCRKGWYDELEGDEQAKRDRKNGELDKKPKKAGE</sequence>
<gene>
    <name evidence="2" type="ORF">FKW77_004768</name>
</gene>
<dbReference type="STRING" id="50376.A0A517LQ46"/>
<dbReference type="AlphaFoldDB" id="A0A517LQ46"/>
<feature type="compositionally biased region" description="Basic and acidic residues" evidence="1">
    <location>
        <begin position="235"/>
        <end position="249"/>
    </location>
</feature>
<evidence type="ECO:0000313" key="2">
    <source>
        <dbReference type="EMBL" id="QDS77749.1"/>
    </source>
</evidence>
<protein>
    <submittedName>
        <fullName evidence="2">Uncharacterized protein</fullName>
    </submittedName>
</protein>
<reference evidence="2 3" key="1">
    <citation type="submission" date="2019-07" db="EMBL/GenBank/DDBJ databases">
        <title>Finished genome of Venturia effusa.</title>
        <authorList>
            <person name="Young C.A."/>
            <person name="Cox M.P."/>
            <person name="Ganley A.R.D."/>
            <person name="David W.J."/>
        </authorList>
    </citation>
    <scope>NUCLEOTIDE SEQUENCE [LARGE SCALE GENOMIC DNA]</scope>
    <source>
        <strain evidence="3">albino</strain>
    </source>
</reference>
<accession>A0A517LQ46</accession>
<feature type="compositionally biased region" description="Acidic residues" evidence="1">
    <location>
        <begin position="217"/>
        <end position="234"/>
    </location>
</feature>
<feature type="compositionally biased region" description="Polar residues" evidence="1">
    <location>
        <begin position="376"/>
        <end position="387"/>
    </location>
</feature>
<feature type="compositionally biased region" description="Basic and acidic residues" evidence="1">
    <location>
        <begin position="144"/>
        <end position="161"/>
    </location>
</feature>
<feature type="compositionally biased region" description="Polar residues" evidence="1">
    <location>
        <begin position="1"/>
        <end position="10"/>
    </location>
</feature>
<feature type="compositionally biased region" description="Basic and acidic residues" evidence="1">
    <location>
        <begin position="388"/>
        <end position="406"/>
    </location>
</feature>
<feature type="region of interest" description="Disordered" evidence="1">
    <location>
        <begin position="1"/>
        <end position="326"/>
    </location>
</feature>
<proteinExistence type="predicted"/>
<feature type="region of interest" description="Disordered" evidence="1">
    <location>
        <begin position="475"/>
        <end position="568"/>
    </location>
</feature>
<dbReference type="EMBL" id="CP042202">
    <property type="protein sequence ID" value="QDS77749.1"/>
    <property type="molecule type" value="Genomic_DNA"/>
</dbReference>
<feature type="compositionally biased region" description="Acidic residues" evidence="1">
    <location>
        <begin position="199"/>
        <end position="210"/>
    </location>
</feature>
<dbReference type="Proteomes" id="UP000316270">
    <property type="component" value="Chromosome 18"/>
</dbReference>
<keyword evidence="3" id="KW-1185">Reference proteome</keyword>
<name>A0A517LQ46_9PEZI</name>
<dbReference type="OrthoDB" id="10639926at2759"/>
<feature type="compositionally biased region" description="Acidic residues" evidence="1">
    <location>
        <begin position="544"/>
        <end position="556"/>
    </location>
</feature>
<organism evidence="2 3">
    <name type="scientific">Venturia effusa</name>
    <dbReference type="NCBI Taxonomy" id="50376"/>
    <lineage>
        <taxon>Eukaryota</taxon>
        <taxon>Fungi</taxon>
        <taxon>Dikarya</taxon>
        <taxon>Ascomycota</taxon>
        <taxon>Pezizomycotina</taxon>
        <taxon>Dothideomycetes</taxon>
        <taxon>Pleosporomycetidae</taxon>
        <taxon>Venturiales</taxon>
        <taxon>Venturiaceae</taxon>
        <taxon>Venturia</taxon>
    </lineage>
</organism>
<feature type="compositionally biased region" description="Basic and acidic residues" evidence="1">
    <location>
        <begin position="648"/>
        <end position="668"/>
    </location>
</feature>
<feature type="compositionally biased region" description="Low complexity" evidence="1">
    <location>
        <begin position="355"/>
        <end position="375"/>
    </location>
</feature>
<feature type="compositionally biased region" description="Basic and acidic residues" evidence="1">
    <location>
        <begin position="90"/>
        <end position="101"/>
    </location>
</feature>
<evidence type="ECO:0000313" key="3">
    <source>
        <dbReference type="Proteomes" id="UP000316270"/>
    </source>
</evidence>
<evidence type="ECO:0000256" key="1">
    <source>
        <dbReference type="SAM" id="MobiDB-lite"/>
    </source>
</evidence>
<feature type="compositionally biased region" description="Basic and acidic residues" evidence="1">
    <location>
        <begin position="476"/>
        <end position="498"/>
    </location>
</feature>
<feature type="region of interest" description="Disordered" evidence="1">
    <location>
        <begin position="355"/>
        <end position="416"/>
    </location>
</feature>
<feature type="region of interest" description="Disordered" evidence="1">
    <location>
        <begin position="647"/>
        <end position="668"/>
    </location>
</feature>